<dbReference type="AlphaFoldDB" id="A0A8H3HSH7"/>
<name>A0A8H3HSH7_9AGAM</name>
<comment type="caution">
    <text evidence="2">The sequence shown here is derived from an EMBL/GenBank/DDBJ whole genome shotgun (WGS) entry which is preliminary data.</text>
</comment>
<proteinExistence type="predicted"/>
<evidence type="ECO:0000256" key="1">
    <source>
        <dbReference type="SAM" id="MobiDB-lite"/>
    </source>
</evidence>
<gene>
    <name evidence="2" type="ORF">RDB_LOCUS171592</name>
</gene>
<evidence type="ECO:0000313" key="3">
    <source>
        <dbReference type="Proteomes" id="UP000663831"/>
    </source>
</evidence>
<protein>
    <submittedName>
        <fullName evidence="2">Uncharacterized protein</fullName>
    </submittedName>
</protein>
<dbReference type="Proteomes" id="UP000663831">
    <property type="component" value="Unassembled WGS sequence"/>
</dbReference>
<evidence type="ECO:0000313" key="2">
    <source>
        <dbReference type="EMBL" id="CAE6539282.1"/>
    </source>
</evidence>
<dbReference type="OrthoDB" id="441223at2759"/>
<organism evidence="2 3">
    <name type="scientific">Rhizoctonia solani</name>
    <dbReference type="NCBI Taxonomy" id="456999"/>
    <lineage>
        <taxon>Eukaryota</taxon>
        <taxon>Fungi</taxon>
        <taxon>Dikarya</taxon>
        <taxon>Basidiomycota</taxon>
        <taxon>Agaricomycotina</taxon>
        <taxon>Agaricomycetes</taxon>
        <taxon>Cantharellales</taxon>
        <taxon>Ceratobasidiaceae</taxon>
        <taxon>Rhizoctonia</taxon>
    </lineage>
</organism>
<accession>A0A8H3HSH7</accession>
<sequence length="255" mass="28797">MTISQDSGMIETDDGDRPQLVHYRDYIEKPSRLVRLAIRVGLSKGIVANKCHLELIERCVENKPLMVAVELAYSFLSRNFRQGDQVTLFVYSNQHHYLDAAEMLAKHLHDGTRPGHLSGVQYKHGEAVSPGRIPIHCVAVWGLGEKASISEWNDELKSRFPAGIDHIICVDYRSKFQSCATRYDADGGMISREMCISRGDSYGELRRHCTKHVIYFKEDKNSEWGSHEPVWTHKLDSSPSDVQGGLPLEATKPFG</sequence>
<dbReference type="EMBL" id="CAJMWV010009527">
    <property type="protein sequence ID" value="CAE6539282.1"/>
    <property type="molecule type" value="Genomic_DNA"/>
</dbReference>
<feature type="non-terminal residue" evidence="2">
    <location>
        <position position="1"/>
    </location>
</feature>
<feature type="region of interest" description="Disordered" evidence="1">
    <location>
        <begin position="236"/>
        <end position="255"/>
    </location>
</feature>
<reference evidence="2" key="1">
    <citation type="submission" date="2021-01" db="EMBL/GenBank/DDBJ databases">
        <authorList>
            <person name="Kaushik A."/>
        </authorList>
    </citation>
    <scope>NUCLEOTIDE SEQUENCE</scope>
    <source>
        <strain evidence="2">AG3-1AP</strain>
    </source>
</reference>